<sequence length="335" mass="37595">MARKVHRKKSNPNPYLIILGLGLILRIKSALSKRFSRRSGPKFESSYSYKDGKLVKTPSTQTEKESEVSPPPEVPASRDESRPPEVCCTSGFRWKPNALTCSLYMIPYGLFRFSGFRHGSSMDIVCRRARSHAVWGAVMPKLLRAGRLLQPIVMYVTTMSCVRKTYHECNALRSLFSTYGCFVDERDISIDRSTRDEFKKLMDGDPGKTHPVPQVFIGNTYLGGYTDITELNEVGALKQILEQEGHLHRKSPNTVCRTCGDRRFVVCTTCDGSRRVHLTMDGKDELRCPDCNENGLVRCPVCPQQYASPLASRVPCPPHYASPLASRVPMSRIGG</sequence>
<dbReference type="Pfam" id="PF23733">
    <property type="entry name" value="GRXCR1-2_C"/>
    <property type="match status" value="1"/>
</dbReference>
<evidence type="ECO:0000256" key="1">
    <source>
        <dbReference type="SAM" id="MobiDB-lite"/>
    </source>
</evidence>
<dbReference type="SUPFAM" id="SSF52833">
    <property type="entry name" value="Thioredoxin-like"/>
    <property type="match status" value="1"/>
</dbReference>
<dbReference type="Pfam" id="PF00462">
    <property type="entry name" value="Glutaredoxin"/>
    <property type="match status" value="1"/>
</dbReference>
<dbReference type="InterPro" id="IPR036249">
    <property type="entry name" value="Thioredoxin-like_sf"/>
</dbReference>
<accession>A0A7S0RA42</accession>
<dbReference type="PROSITE" id="PS51354">
    <property type="entry name" value="GLUTAREDOXIN_2"/>
    <property type="match status" value="1"/>
</dbReference>
<dbReference type="InterPro" id="IPR002109">
    <property type="entry name" value="Glutaredoxin"/>
</dbReference>
<dbReference type="AlphaFoldDB" id="A0A7S0RA42"/>
<dbReference type="PANTHER" id="PTHR45669">
    <property type="entry name" value="GLUTAREDOXIN DOMAIN-CONTAINING CYSTEINE-RICH PROTEIN CG12206-RELATED"/>
    <property type="match status" value="1"/>
</dbReference>
<evidence type="ECO:0000259" key="2">
    <source>
        <dbReference type="Pfam" id="PF00462"/>
    </source>
</evidence>
<evidence type="ECO:0000313" key="3">
    <source>
        <dbReference type="EMBL" id="CAD8671350.1"/>
    </source>
</evidence>
<feature type="domain" description="Glutaredoxin" evidence="2">
    <location>
        <begin position="153"/>
        <end position="220"/>
    </location>
</feature>
<reference evidence="3" key="1">
    <citation type="submission" date="2021-01" db="EMBL/GenBank/DDBJ databases">
        <authorList>
            <person name="Corre E."/>
            <person name="Pelletier E."/>
            <person name="Niang G."/>
            <person name="Scheremetjew M."/>
            <person name="Finn R."/>
            <person name="Kale V."/>
            <person name="Holt S."/>
            <person name="Cochrane G."/>
            <person name="Meng A."/>
            <person name="Brown T."/>
            <person name="Cohen L."/>
        </authorList>
    </citation>
    <scope>NUCLEOTIDE SEQUENCE</scope>
    <source>
        <strain evidence="3">CCMP722</strain>
    </source>
</reference>
<name>A0A7S0RA42_9CHLO</name>
<protein>
    <recommendedName>
        <fullName evidence="2">Glutaredoxin domain-containing protein</fullName>
    </recommendedName>
</protein>
<organism evidence="3">
    <name type="scientific">Pyramimonas obovata</name>
    <dbReference type="NCBI Taxonomy" id="1411642"/>
    <lineage>
        <taxon>Eukaryota</taxon>
        <taxon>Viridiplantae</taxon>
        <taxon>Chlorophyta</taxon>
        <taxon>Pyramimonadophyceae</taxon>
        <taxon>Pyramimonadales</taxon>
        <taxon>Pyramimonadaceae</taxon>
        <taxon>Pyramimonas</taxon>
        <taxon>Pyramimonas incertae sedis</taxon>
    </lineage>
</organism>
<dbReference type="PANTHER" id="PTHR45669:SF22">
    <property type="entry name" value="GLUTAREDOXIN DOMAIN-CONTAINING CYSTEINE-RICH PROTEIN CG12206-RELATED"/>
    <property type="match status" value="1"/>
</dbReference>
<feature type="region of interest" description="Disordered" evidence="1">
    <location>
        <begin position="54"/>
        <end position="85"/>
    </location>
</feature>
<proteinExistence type="predicted"/>
<dbReference type="EMBL" id="HBFA01021277">
    <property type="protein sequence ID" value="CAD8671350.1"/>
    <property type="molecule type" value="Transcribed_RNA"/>
</dbReference>
<dbReference type="Gene3D" id="3.40.30.10">
    <property type="entry name" value="Glutaredoxin"/>
    <property type="match status" value="1"/>
</dbReference>
<gene>
    <name evidence="3" type="ORF">POBO1169_LOCUS10846</name>
</gene>